<comment type="caution">
    <text evidence="1">The sequence shown here is derived from an EMBL/GenBank/DDBJ whole genome shotgun (WGS) entry which is preliminary data.</text>
</comment>
<evidence type="ECO:0000313" key="1">
    <source>
        <dbReference type="EMBL" id="PIT13181.1"/>
    </source>
</evidence>
<evidence type="ECO:0000313" key="2">
    <source>
        <dbReference type="Proteomes" id="UP000231293"/>
    </source>
</evidence>
<proteinExistence type="predicted"/>
<accession>A0A2N9WS31</accession>
<dbReference type="EMBL" id="MDVB01000104">
    <property type="protein sequence ID" value="PIT13181.1"/>
    <property type="molecule type" value="Genomic_DNA"/>
</dbReference>
<sequence length="62" mass="6865">MLFADESVSVAIQPQALFNLKNSSVVGIRLFMASILKLKSETKYDGLDAMVLFLPFNCLLGR</sequence>
<organism evidence="1 2">
    <name type="scientific">Snodgrassella alvi</name>
    <dbReference type="NCBI Taxonomy" id="1196083"/>
    <lineage>
        <taxon>Bacteria</taxon>
        <taxon>Pseudomonadati</taxon>
        <taxon>Pseudomonadota</taxon>
        <taxon>Betaproteobacteria</taxon>
        <taxon>Neisseriales</taxon>
        <taxon>Neisseriaceae</taxon>
        <taxon>Snodgrassella</taxon>
    </lineage>
</organism>
<name>A0A2N9WS31_9NEIS</name>
<dbReference type="AlphaFoldDB" id="A0A2N9WS31"/>
<reference evidence="1 2" key="1">
    <citation type="journal article" date="2017" name="MBio">
        <title>Type VI secretion-mediated competition in the bee gut microbiome.</title>
        <authorList>
            <person name="Steele M.I."/>
            <person name="Kwong W.K."/>
            <person name="Powell J.E."/>
            <person name="Whiteley M."/>
            <person name="Moran N.A."/>
        </authorList>
    </citation>
    <scope>NUCLEOTIDE SEQUENCE [LARGE SCALE GENOMIC DNA]</scope>
    <source>
        <strain evidence="1 2">App2-2</strain>
    </source>
</reference>
<dbReference type="Proteomes" id="UP000231293">
    <property type="component" value="Unassembled WGS sequence"/>
</dbReference>
<gene>
    <name evidence="1" type="ORF">BGI32_09515</name>
</gene>
<protein>
    <submittedName>
        <fullName evidence="1">Uncharacterized protein</fullName>
    </submittedName>
</protein>